<dbReference type="EMBL" id="LUGG01000014">
    <property type="protein sequence ID" value="OBZ70241.1"/>
    <property type="molecule type" value="Genomic_DNA"/>
</dbReference>
<gene>
    <name evidence="1" type="ORF">A0H81_09770</name>
</gene>
<organism evidence="1 2">
    <name type="scientific">Grifola frondosa</name>
    <name type="common">Maitake</name>
    <name type="synonym">Polyporus frondosus</name>
    <dbReference type="NCBI Taxonomy" id="5627"/>
    <lineage>
        <taxon>Eukaryota</taxon>
        <taxon>Fungi</taxon>
        <taxon>Dikarya</taxon>
        <taxon>Basidiomycota</taxon>
        <taxon>Agaricomycotina</taxon>
        <taxon>Agaricomycetes</taxon>
        <taxon>Polyporales</taxon>
        <taxon>Grifolaceae</taxon>
        <taxon>Grifola</taxon>
    </lineage>
</organism>
<keyword evidence="2" id="KW-1185">Reference proteome</keyword>
<comment type="caution">
    <text evidence="1">The sequence shown here is derived from an EMBL/GenBank/DDBJ whole genome shotgun (WGS) entry which is preliminary data.</text>
</comment>
<evidence type="ECO:0000313" key="1">
    <source>
        <dbReference type="EMBL" id="OBZ70241.1"/>
    </source>
</evidence>
<dbReference type="AlphaFoldDB" id="A0A1C7LZX7"/>
<dbReference type="Proteomes" id="UP000092993">
    <property type="component" value="Unassembled WGS sequence"/>
</dbReference>
<name>A0A1C7LZX7_GRIFR</name>
<protein>
    <submittedName>
        <fullName evidence="1">Uncharacterized protein</fullName>
    </submittedName>
</protein>
<sequence>MSGQAELVLVYAGPTPEGEKGQIKLSTNQLTAYMDFVVKCASVDIGAVSTPANRRHWTTELKYAHRQLRAVVTPSQTFTVPSSLPVTTSSTPAPPAIVLSSELMIPRMVRGYRIQDRGEKRPLQIKDWGFVEIGKQTIVGIREYVRQSAIHRESVEA</sequence>
<evidence type="ECO:0000313" key="2">
    <source>
        <dbReference type="Proteomes" id="UP000092993"/>
    </source>
</evidence>
<proteinExistence type="predicted"/>
<accession>A0A1C7LZX7</accession>
<reference evidence="1 2" key="1">
    <citation type="submission" date="2016-03" db="EMBL/GenBank/DDBJ databases">
        <title>Whole genome sequencing of Grifola frondosa 9006-11.</title>
        <authorList>
            <person name="Min B."/>
            <person name="Park H."/>
            <person name="Kim J.-G."/>
            <person name="Cho H."/>
            <person name="Oh Y.-L."/>
            <person name="Kong W.-S."/>
            <person name="Choi I.-G."/>
        </authorList>
    </citation>
    <scope>NUCLEOTIDE SEQUENCE [LARGE SCALE GENOMIC DNA]</scope>
    <source>
        <strain evidence="1 2">9006-11</strain>
    </source>
</reference>